<dbReference type="InterPro" id="IPR041664">
    <property type="entry name" value="AAA_16"/>
</dbReference>
<dbReference type="SUPFAM" id="SSF48452">
    <property type="entry name" value="TPR-like"/>
    <property type="match status" value="3"/>
</dbReference>
<keyword evidence="1" id="KW-0802">TPR repeat</keyword>
<feature type="repeat" description="TPR" evidence="1">
    <location>
        <begin position="731"/>
        <end position="764"/>
    </location>
</feature>
<accession>A0A1E5QGH1</accession>
<dbReference type="AlphaFoldDB" id="A0A1E5QGH1"/>
<gene>
    <name evidence="3" type="ORF">BH720_17965</name>
</gene>
<dbReference type="InterPro" id="IPR019734">
    <property type="entry name" value="TPR_rpt"/>
</dbReference>
<dbReference type="InterPro" id="IPR027417">
    <property type="entry name" value="P-loop_NTPase"/>
</dbReference>
<dbReference type="PRINTS" id="PR00364">
    <property type="entry name" value="DISEASERSIST"/>
</dbReference>
<dbReference type="EMBL" id="MJGC01000078">
    <property type="protein sequence ID" value="OEJ73785.1"/>
    <property type="molecule type" value="Genomic_DNA"/>
</dbReference>
<dbReference type="STRING" id="1781255.BH720_17965"/>
<protein>
    <recommendedName>
        <fullName evidence="2">AAA+ ATPase domain-containing protein</fullName>
    </recommendedName>
</protein>
<feature type="repeat" description="TPR" evidence="1">
    <location>
        <begin position="571"/>
        <end position="604"/>
    </location>
</feature>
<name>A0A1E5QGH1_9CYAN</name>
<evidence type="ECO:0000256" key="1">
    <source>
        <dbReference type="PROSITE-ProRule" id="PRU00339"/>
    </source>
</evidence>
<comment type="caution">
    <text evidence="3">The sequence shown here is derived from an EMBL/GenBank/DDBJ whole genome shotgun (WGS) entry which is preliminary data.</text>
</comment>
<dbReference type="InterPro" id="IPR011990">
    <property type="entry name" value="TPR-like_helical_dom_sf"/>
</dbReference>
<evidence type="ECO:0000259" key="2">
    <source>
        <dbReference type="SMART" id="SM00382"/>
    </source>
</evidence>
<dbReference type="SMART" id="SM00382">
    <property type="entry name" value="AAA"/>
    <property type="match status" value="1"/>
</dbReference>
<dbReference type="Pfam" id="PF13424">
    <property type="entry name" value="TPR_12"/>
    <property type="match status" value="3"/>
</dbReference>
<dbReference type="InterPro" id="IPR003593">
    <property type="entry name" value="AAA+_ATPase"/>
</dbReference>
<dbReference type="PANTHER" id="PTHR10098:SF108">
    <property type="entry name" value="TETRATRICOPEPTIDE REPEAT PROTEIN 28"/>
    <property type="match status" value="1"/>
</dbReference>
<reference evidence="3" key="1">
    <citation type="submission" date="2016-09" db="EMBL/GenBank/DDBJ databases">
        <title>Draft genome of thermotolerant cyanobacterium Desertifilum sp. strain IPPAS B-1220.</title>
        <authorList>
            <person name="Sinetova M.A."/>
            <person name="Bolakhan K."/>
            <person name="Zayadan B.K."/>
            <person name="Mironov K.S."/>
            <person name="Ustinova V."/>
            <person name="Kupriyanova E.V."/>
            <person name="Sidorov R.A."/>
            <person name="Skrypnik A.N."/>
            <person name="Gogoleva N.E."/>
            <person name="Gogolev Y.V."/>
            <person name="Los D.A."/>
        </authorList>
    </citation>
    <scope>NUCLEOTIDE SEQUENCE [LARGE SCALE GENOMIC DNA]</scope>
    <source>
        <strain evidence="3">IPPAS B-1220</strain>
    </source>
</reference>
<dbReference type="Gene3D" id="1.25.40.10">
    <property type="entry name" value="Tetratricopeptide repeat domain"/>
    <property type="match status" value="2"/>
</dbReference>
<dbReference type="Pfam" id="PF13191">
    <property type="entry name" value="AAA_16"/>
    <property type="match status" value="1"/>
</dbReference>
<dbReference type="SMART" id="SM00028">
    <property type="entry name" value="TPR"/>
    <property type="match status" value="7"/>
</dbReference>
<dbReference type="OrthoDB" id="525952at2"/>
<feature type="domain" description="AAA+ ATPase" evidence="2">
    <location>
        <begin position="120"/>
        <end position="335"/>
    </location>
</feature>
<dbReference type="SUPFAM" id="SSF52540">
    <property type="entry name" value="P-loop containing nucleoside triphosphate hydrolases"/>
    <property type="match status" value="1"/>
</dbReference>
<dbReference type="PROSITE" id="PS50005">
    <property type="entry name" value="TPR"/>
    <property type="match status" value="3"/>
</dbReference>
<feature type="repeat" description="TPR" evidence="1">
    <location>
        <begin position="691"/>
        <end position="724"/>
    </location>
</feature>
<proteinExistence type="predicted"/>
<dbReference type="PANTHER" id="PTHR10098">
    <property type="entry name" value="RAPSYN-RELATED"/>
    <property type="match status" value="1"/>
</dbReference>
<sequence>MKSLRASSKGLKQVDLARKSLGWNKTAPEWCQAAFTSRATLKRFWAQQAIRRETFIAICEGVKVSWREVADWEDATHRELAIAQFTLPEKLPPVQNWVGRSQELQTLKAQLLNPVTRAITITAVCVVGLAGIGKTTLAAQLVRELQGENAPFVVAAWESLRSVTGKPPRFDGVMDSLLLELSQGEITPVTTILDSDRQKTARLVQLLKRQPCLLVLDNVETVLQTKQAKRAGFFADECDEYAWLFTQLAENEHRSKVVFTSRETLAQIQGLQTQTLKLGGLDIPSAVQLLEAFDLQATPEELTALATRYDGHPKALEVVAALIRDDAEFQGQVCRFLTNTDWLLVNTLDALIDQVIHRLSDEELACLSQISVYETNHYPLSVSGIEAQLPETPKQAVKETVIEALKRRHLLDYNATQASYQMHPLVQEKASFLLEGSIFKKAHRLAYQYFLWVAKPEEKWQDIQDLKPFMRAHYHAIQAGDWDAAAMAIEPIYDRLNQWRYFDVIVDLYSELLPKNWRLGEQLVTDAGLQSDIITRLGYGYFYLGKHRESQEYYQHGLAIARQIGDRRRQAEALCNLGLSHESVGEYHTALEILQEGLTIAEEISHWRLVYRAASFLGITNFSLSNYPKAANYHKRSLEIARQNDFFEGEMLALGNLGGLFDMIGDYEQALFYNQQYLAAVEETNNFRQKATGITLLGRTYNKMGDYKKALNLGLQAYRIVQNNGANQEEMNALNVLGTSQRGLGEYQTAIQLFQKRLTLAQKAEARHSIADSLCELGITYRLMKEYALAQTNLEQCLEIFQDNQNRADLARASLELVKLKRATSSQDIESMRNYLRQAQEISESLKIPLLAEVQAEMQSLEQERQ</sequence>
<dbReference type="RefSeq" id="WP_069968603.1">
    <property type="nucleotide sequence ID" value="NZ_CM124774.1"/>
</dbReference>
<dbReference type="Gene3D" id="3.40.50.300">
    <property type="entry name" value="P-loop containing nucleotide triphosphate hydrolases"/>
    <property type="match status" value="1"/>
</dbReference>
<evidence type="ECO:0000313" key="3">
    <source>
        <dbReference type="EMBL" id="OEJ73785.1"/>
    </source>
</evidence>
<organism evidence="3">
    <name type="scientific">Desertifilum tharense IPPAS B-1220</name>
    <dbReference type="NCBI Taxonomy" id="1781255"/>
    <lineage>
        <taxon>Bacteria</taxon>
        <taxon>Bacillati</taxon>
        <taxon>Cyanobacteriota</taxon>
        <taxon>Cyanophyceae</taxon>
        <taxon>Desertifilales</taxon>
        <taxon>Desertifilaceae</taxon>
        <taxon>Desertifilum</taxon>
    </lineage>
</organism>